<dbReference type="PANTHER" id="PTHR34975:SF2">
    <property type="entry name" value="SPORE GERMINATION PROTEIN A2"/>
    <property type="match status" value="1"/>
</dbReference>
<evidence type="ECO:0000256" key="1">
    <source>
        <dbReference type="ARBA" id="ARBA00004141"/>
    </source>
</evidence>
<feature type="transmembrane region" description="Helical" evidence="8">
    <location>
        <begin position="277"/>
        <end position="299"/>
    </location>
</feature>
<dbReference type="Pfam" id="PF03845">
    <property type="entry name" value="Spore_permease"/>
    <property type="match status" value="1"/>
</dbReference>
<evidence type="ECO:0000256" key="6">
    <source>
        <dbReference type="ARBA" id="ARBA00022989"/>
    </source>
</evidence>
<gene>
    <name evidence="9" type="ORF">DTO10_21365</name>
</gene>
<evidence type="ECO:0000256" key="5">
    <source>
        <dbReference type="ARBA" id="ARBA00022692"/>
    </source>
</evidence>
<evidence type="ECO:0000313" key="9">
    <source>
        <dbReference type="EMBL" id="AXN40675.1"/>
    </source>
</evidence>
<dbReference type="EMBL" id="CP030926">
    <property type="protein sequence ID" value="AXN40675.1"/>
    <property type="molecule type" value="Genomic_DNA"/>
</dbReference>
<keyword evidence="4" id="KW-0309">Germination</keyword>
<dbReference type="RefSeq" id="WP_116821815.1">
    <property type="nucleotide sequence ID" value="NZ_CP030926.1"/>
</dbReference>
<feature type="transmembrane region" description="Helical" evidence="8">
    <location>
        <begin position="12"/>
        <end position="34"/>
    </location>
</feature>
<sequence length="369" mass="41130">MVENFKISARQFSILVILFSIGSAILVIPGIMAQEVKQDAWIAAVIGTGIGLLLVALYIAVGRMFPTKTLVEINETLFGKWLGKAVSLTLVLFSLYSTAGLLFYVGSFLTTQIMPDTPIEAIHTLFACILIMGIRLGLEPLARSAELLFPFFVFLFIVLVASIFLPPVQFKFENIQPVFETGIKPMIHAVFLFTSIFSLPLIVLLMIFPVSVNQPKAAEKKFFFGILIGGICLIIIIALTILVLGADSSARQTYPSYLVARKLNIGDFLQRIEAIMALMWIITIYFKMAFFFYATVIGLAQTLNMKDYRPLTLPLGMILVSLTLLIFPNVVQKATFDKEIWPLYASTYGLVLPILLLAVNVFRKKIHQK</sequence>
<dbReference type="PANTHER" id="PTHR34975">
    <property type="entry name" value="SPORE GERMINATION PROTEIN A2"/>
    <property type="match status" value="1"/>
</dbReference>
<accession>A0ABN5N5G3</accession>
<evidence type="ECO:0000256" key="2">
    <source>
        <dbReference type="ARBA" id="ARBA00007998"/>
    </source>
</evidence>
<dbReference type="Proteomes" id="UP000260457">
    <property type="component" value="Chromosome"/>
</dbReference>
<feature type="transmembrane region" description="Helical" evidence="8">
    <location>
        <begin position="186"/>
        <end position="210"/>
    </location>
</feature>
<feature type="transmembrane region" description="Helical" evidence="8">
    <location>
        <begin position="81"/>
        <end position="109"/>
    </location>
</feature>
<keyword evidence="7 8" id="KW-0472">Membrane</keyword>
<keyword evidence="3" id="KW-0813">Transport</keyword>
<feature type="transmembrane region" description="Helical" evidence="8">
    <location>
        <begin position="147"/>
        <end position="166"/>
    </location>
</feature>
<reference evidence="9 10" key="1">
    <citation type="submission" date="2018-07" db="EMBL/GenBank/DDBJ databases">
        <title>The molecular basis for the intramolecular migration of carboxyl group in the catabolism of para-hydroxybenzoate via gentisate.</title>
        <authorList>
            <person name="Zhao H."/>
            <person name="Xu Y."/>
            <person name="Lin S."/>
            <person name="Spain J.C."/>
            <person name="Zhou N.-Y."/>
        </authorList>
    </citation>
    <scope>NUCLEOTIDE SEQUENCE [LARGE SCALE GENOMIC DNA]</scope>
    <source>
        <strain evidence="9 10">PHB-7a</strain>
    </source>
</reference>
<name>A0ABN5N5G3_9BACI</name>
<evidence type="ECO:0000256" key="7">
    <source>
        <dbReference type="ARBA" id="ARBA00023136"/>
    </source>
</evidence>
<evidence type="ECO:0000256" key="3">
    <source>
        <dbReference type="ARBA" id="ARBA00022448"/>
    </source>
</evidence>
<evidence type="ECO:0000256" key="8">
    <source>
        <dbReference type="SAM" id="Phobius"/>
    </source>
</evidence>
<evidence type="ECO:0000313" key="10">
    <source>
        <dbReference type="Proteomes" id="UP000260457"/>
    </source>
</evidence>
<feature type="transmembrane region" description="Helical" evidence="8">
    <location>
        <begin position="121"/>
        <end position="138"/>
    </location>
</feature>
<feature type="transmembrane region" description="Helical" evidence="8">
    <location>
        <begin position="40"/>
        <end position="61"/>
    </location>
</feature>
<feature type="transmembrane region" description="Helical" evidence="8">
    <location>
        <begin position="311"/>
        <end position="331"/>
    </location>
</feature>
<keyword evidence="10" id="KW-1185">Reference proteome</keyword>
<proteinExistence type="inferred from homology"/>
<evidence type="ECO:0000256" key="4">
    <source>
        <dbReference type="ARBA" id="ARBA00022544"/>
    </source>
</evidence>
<organism evidence="9 10">
    <name type="scientific">Peribacillus butanolivorans</name>
    <dbReference type="NCBI Taxonomy" id="421767"/>
    <lineage>
        <taxon>Bacteria</taxon>
        <taxon>Bacillati</taxon>
        <taxon>Bacillota</taxon>
        <taxon>Bacilli</taxon>
        <taxon>Bacillales</taxon>
        <taxon>Bacillaceae</taxon>
        <taxon>Peribacillus</taxon>
    </lineage>
</organism>
<comment type="similarity">
    <text evidence="2">Belongs to the amino acid-polyamine-organocation (APC) superfamily. Spore germination protein (SGP) (TC 2.A.3.9) family.</text>
</comment>
<dbReference type="NCBIfam" id="TIGR00912">
    <property type="entry name" value="2A0309"/>
    <property type="match status" value="1"/>
</dbReference>
<feature type="transmembrane region" description="Helical" evidence="8">
    <location>
        <begin position="343"/>
        <end position="362"/>
    </location>
</feature>
<dbReference type="InterPro" id="IPR004761">
    <property type="entry name" value="Spore_GerAB"/>
</dbReference>
<feature type="transmembrane region" description="Helical" evidence="8">
    <location>
        <begin position="222"/>
        <end position="246"/>
    </location>
</feature>
<dbReference type="Gene3D" id="1.20.1740.10">
    <property type="entry name" value="Amino acid/polyamine transporter I"/>
    <property type="match status" value="1"/>
</dbReference>
<protein>
    <submittedName>
        <fullName evidence="9">Spore gernimation protein</fullName>
    </submittedName>
</protein>
<keyword evidence="6 8" id="KW-1133">Transmembrane helix</keyword>
<keyword evidence="5 8" id="KW-0812">Transmembrane</keyword>
<comment type="subcellular location">
    <subcellularLocation>
        <location evidence="1">Membrane</location>
        <topology evidence="1">Multi-pass membrane protein</topology>
    </subcellularLocation>
</comment>